<keyword evidence="2" id="KW-1185">Reference proteome</keyword>
<name>A0A124HS16_9ACTN</name>
<reference evidence="1 2" key="1">
    <citation type="submission" date="2015-10" db="EMBL/GenBank/DDBJ databases">
        <title>Draft genome sequence of Streptomyces longwoodensis DSM 41677, type strain for the species Streptomyces longwoodensis.</title>
        <authorList>
            <person name="Ruckert C."/>
            <person name="Winkler A."/>
            <person name="Kalinowski J."/>
            <person name="Kampfer P."/>
            <person name="Glaeser S."/>
        </authorList>
    </citation>
    <scope>NUCLEOTIDE SEQUENCE [LARGE SCALE GENOMIC DNA]</scope>
    <source>
        <strain evidence="1 2">DSM 41677</strain>
    </source>
</reference>
<accession>A0A124HS16</accession>
<protein>
    <submittedName>
        <fullName evidence="1">Uncharacterized protein</fullName>
    </submittedName>
</protein>
<proteinExistence type="predicted"/>
<dbReference type="AlphaFoldDB" id="A0A124HS16"/>
<organism evidence="1 2">
    <name type="scientific">Streptomyces longwoodensis</name>
    <dbReference type="NCBI Taxonomy" id="68231"/>
    <lineage>
        <taxon>Bacteria</taxon>
        <taxon>Bacillati</taxon>
        <taxon>Actinomycetota</taxon>
        <taxon>Actinomycetes</taxon>
        <taxon>Kitasatosporales</taxon>
        <taxon>Streptomycetaceae</taxon>
        <taxon>Streptomyces</taxon>
    </lineage>
</organism>
<sequence length="157" mass="17566">MGRMTDPFDVTPRPVQLGEYPVWDEALALVNRDLAATLPERAPLRLMALPGWEEDEDPHEHAHVALSDGTWWGNHLPDGSDADPVSALFAVAEAAQDTVSERLWQAWPVCTEHTLGMHLREEDERPVWWCPKDHVRAAVGALGTVQRPPRARGARRS</sequence>
<gene>
    <name evidence="1" type="ORF">AQJ30_06065</name>
</gene>
<evidence type="ECO:0000313" key="1">
    <source>
        <dbReference type="EMBL" id="KUN40242.1"/>
    </source>
</evidence>
<evidence type="ECO:0000313" key="2">
    <source>
        <dbReference type="Proteomes" id="UP000053271"/>
    </source>
</evidence>
<dbReference type="Proteomes" id="UP000053271">
    <property type="component" value="Unassembled WGS sequence"/>
</dbReference>
<dbReference type="EMBL" id="LMWS01000008">
    <property type="protein sequence ID" value="KUN40242.1"/>
    <property type="molecule type" value="Genomic_DNA"/>
</dbReference>
<comment type="caution">
    <text evidence="1">The sequence shown here is derived from an EMBL/GenBank/DDBJ whole genome shotgun (WGS) entry which is preliminary data.</text>
</comment>